<keyword evidence="1" id="KW-0723">Serine/threonine-protein kinase</keyword>
<dbReference type="PANTHER" id="PTHR24350">
    <property type="entry name" value="SERINE/THREONINE-PROTEIN KINASE IAL-RELATED"/>
    <property type="match status" value="1"/>
</dbReference>
<dbReference type="Pfam" id="PF00108">
    <property type="entry name" value="Thiolase_N"/>
    <property type="match status" value="1"/>
</dbReference>
<keyword evidence="5 6" id="KW-0067">ATP-binding</keyword>
<dbReference type="SMART" id="SM00220">
    <property type="entry name" value="S_TKc"/>
    <property type="match status" value="1"/>
</dbReference>
<feature type="domain" description="Protein kinase" evidence="7">
    <location>
        <begin position="1"/>
        <end position="170"/>
    </location>
</feature>
<protein>
    <submittedName>
        <fullName evidence="8">Protein kinase domain protein</fullName>
        <ecNumber evidence="8">2.3.1.9</ecNumber>
        <ecNumber evidence="8">2.7.11.1</ecNumber>
    </submittedName>
</protein>
<keyword evidence="9" id="KW-1185">Reference proteome</keyword>
<evidence type="ECO:0000256" key="3">
    <source>
        <dbReference type="ARBA" id="ARBA00022741"/>
    </source>
</evidence>
<dbReference type="GeneID" id="14906509"/>
<feature type="binding site" evidence="6">
    <location>
        <position position="34"/>
    </location>
    <ligand>
        <name>ATP</name>
        <dbReference type="ChEBI" id="CHEBI:30616"/>
    </ligand>
</feature>
<dbReference type="OrthoDB" id="5979581at2759"/>
<keyword evidence="2 8" id="KW-0808">Transferase</keyword>
<dbReference type="RefSeq" id="XP_004031983.1">
    <property type="nucleotide sequence ID" value="XM_004031935.1"/>
</dbReference>
<dbReference type="Gene3D" id="1.10.510.10">
    <property type="entry name" value="Transferase(Phosphotransferase) domain 1"/>
    <property type="match status" value="1"/>
</dbReference>
<dbReference type="Pfam" id="PF00069">
    <property type="entry name" value="Pkinase"/>
    <property type="match status" value="1"/>
</dbReference>
<dbReference type="eggNOG" id="KOG0580">
    <property type="taxonomic scope" value="Eukaryota"/>
</dbReference>
<feature type="binding site" evidence="6">
    <location>
        <begin position="20"/>
        <end position="21"/>
    </location>
    <ligand>
        <name>ATP</name>
        <dbReference type="ChEBI" id="CHEBI:30616"/>
    </ligand>
</feature>
<dbReference type="InterPro" id="IPR020616">
    <property type="entry name" value="Thiolase_N"/>
</dbReference>
<dbReference type="SUPFAM" id="SSF53901">
    <property type="entry name" value="Thiolase-like"/>
    <property type="match status" value="1"/>
</dbReference>
<dbReference type="GO" id="GO:0005524">
    <property type="term" value="F:ATP binding"/>
    <property type="evidence" value="ECO:0007669"/>
    <property type="project" value="UniProtKB-KW"/>
</dbReference>
<dbReference type="AlphaFoldDB" id="G0QWK1"/>
<keyword evidence="4 8" id="KW-0418">Kinase</keyword>
<dbReference type="InParanoid" id="G0QWK1"/>
<name>G0QWK1_ICHMU</name>
<dbReference type="EC" id="2.7.11.1" evidence="8"/>
<keyword evidence="3 6" id="KW-0547">Nucleotide-binding</keyword>
<dbReference type="InterPro" id="IPR030616">
    <property type="entry name" value="Aur-like"/>
</dbReference>
<dbReference type="PROSITE" id="PS50011">
    <property type="entry name" value="PROTEIN_KINASE_DOM"/>
    <property type="match status" value="1"/>
</dbReference>
<dbReference type="Gene3D" id="3.40.47.10">
    <property type="match status" value="1"/>
</dbReference>
<accession>G0QWK1</accession>
<evidence type="ECO:0000256" key="5">
    <source>
        <dbReference type="ARBA" id="ARBA00022840"/>
    </source>
</evidence>
<dbReference type="GO" id="GO:0004674">
    <property type="term" value="F:protein serine/threonine kinase activity"/>
    <property type="evidence" value="ECO:0007669"/>
    <property type="project" value="UniProtKB-KW"/>
</dbReference>
<dbReference type="EMBL" id="GL983999">
    <property type="protein sequence ID" value="EGR30396.1"/>
    <property type="molecule type" value="Genomic_DNA"/>
</dbReference>
<evidence type="ECO:0000313" key="8">
    <source>
        <dbReference type="EMBL" id="EGR30396.1"/>
    </source>
</evidence>
<evidence type="ECO:0000256" key="1">
    <source>
        <dbReference type="ARBA" id="ARBA00022527"/>
    </source>
</evidence>
<dbReference type="STRING" id="857967.G0QWK1"/>
<evidence type="ECO:0000256" key="6">
    <source>
        <dbReference type="PIRSR" id="PIRSR630616-2"/>
    </source>
</evidence>
<evidence type="ECO:0000256" key="4">
    <source>
        <dbReference type="ARBA" id="ARBA00022777"/>
    </source>
</evidence>
<gene>
    <name evidence="8" type="ORF">IMG5_132950</name>
</gene>
<evidence type="ECO:0000259" key="7">
    <source>
        <dbReference type="PROSITE" id="PS50011"/>
    </source>
</evidence>
<keyword evidence="8" id="KW-0012">Acyltransferase</keyword>
<reference evidence="8 9" key="1">
    <citation type="submission" date="2011-07" db="EMBL/GenBank/DDBJ databases">
        <authorList>
            <person name="Coyne R."/>
            <person name="Brami D."/>
            <person name="Johnson J."/>
            <person name="Hostetler J."/>
            <person name="Hannick L."/>
            <person name="Clark T."/>
            <person name="Cassidy-Hanley D."/>
            <person name="Inman J."/>
        </authorList>
    </citation>
    <scope>NUCLEOTIDE SEQUENCE [LARGE SCALE GENOMIC DNA]</scope>
    <source>
        <strain evidence="8 9">G5</strain>
    </source>
</reference>
<dbReference type="InterPro" id="IPR011009">
    <property type="entry name" value="Kinase-like_dom_sf"/>
</dbReference>
<organism evidence="8 9">
    <name type="scientific">Ichthyophthirius multifiliis</name>
    <name type="common">White spot disease agent</name>
    <name type="synonym">Ich</name>
    <dbReference type="NCBI Taxonomy" id="5932"/>
    <lineage>
        <taxon>Eukaryota</taxon>
        <taxon>Sar</taxon>
        <taxon>Alveolata</taxon>
        <taxon>Ciliophora</taxon>
        <taxon>Intramacronucleata</taxon>
        <taxon>Oligohymenophorea</taxon>
        <taxon>Hymenostomatida</taxon>
        <taxon>Ophryoglenina</taxon>
        <taxon>Ichthyophthirius</taxon>
    </lineage>
</organism>
<dbReference type="GO" id="GO:0003985">
    <property type="term" value="F:acetyl-CoA C-acetyltransferase activity"/>
    <property type="evidence" value="ECO:0007669"/>
    <property type="project" value="UniProtKB-EC"/>
</dbReference>
<dbReference type="SUPFAM" id="SSF56112">
    <property type="entry name" value="Protein kinase-like (PK-like)"/>
    <property type="match status" value="1"/>
</dbReference>
<evidence type="ECO:0000313" key="9">
    <source>
        <dbReference type="Proteomes" id="UP000008983"/>
    </source>
</evidence>
<dbReference type="InterPro" id="IPR000719">
    <property type="entry name" value="Prot_kinase_dom"/>
</dbReference>
<dbReference type="EC" id="2.3.1.9" evidence="8"/>
<sequence>MPDHFKKYKEYKEKLEYTPENIILDFNLSVKLCDFGWCTEDIENPRNSFCGTYEYMAPEIVFRQQYDYRIDIWALGILLYELLHGSAPFKGKSLNEIQQQIQKGDVIFSRSISVLSRSIISAKRTPIGGYMGELSKFRASDLLGFVLKNTLYQSKLDQSIIDEVILGTSLQASQGQNPAKQGCLIGGNKNQNQNQKKIQKKVQTFLFHVQQQVKDVHQELNLFYQETQVFQQDKIIVYQLEDLKVCLMLHFICIMQEKANFLAIHYFRILFQLMEYLMHIQISLQDIQQKCKHQNQKQIRIFVIKLLQNLLKELLNLKNKNYSNNKLVLFNIQIQTQCIQRIKQKNKNNIRVMFLIWIKILFQINLMNKKYQMTVKLMQKKVLLHKVILINMQMEHVFYYQ</sequence>
<dbReference type="Proteomes" id="UP000008983">
    <property type="component" value="Unassembled WGS sequence"/>
</dbReference>
<evidence type="ECO:0000256" key="2">
    <source>
        <dbReference type="ARBA" id="ARBA00022679"/>
    </source>
</evidence>
<dbReference type="InterPro" id="IPR016039">
    <property type="entry name" value="Thiolase-like"/>
</dbReference>
<proteinExistence type="predicted"/>